<dbReference type="STRING" id="1132855.GCA_000384255_00790"/>
<evidence type="ECO:0000259" key="3">
    <source>
        <dbReference type="PROSITE" id="PS50222"/>
    </source>
</evidence>
<sequence length="186" mass="21281">MGLSFSLSLNAENRNSLSATADKSKRVVEDERFAEDDGRSDGYQKTLNLNFSPERREMLRKALEEYARSIDPSHDQIEERRRAMQESIEARFFEADTNNNSTIDRQEATEKLPQIARHFNSVDTNQDGVISLNELVEAQARILERRRAAEAAIQLEKQKKMIEAEALEEAKAKNKQATNIPKKKSL</sequence>
<evidence type="ECO:0000313" key="4">
    <source>
        <dbReference type="EMBL" id="HBA08692.1"/>
    </source>
</evidence>
<evidence type="ECO:0000313" key="5">
    <source>
        <dbReference type="Proteomes" id="UP000264313"/>
    </source>
</evidence>
<comment type="caution">
    <text evidence="4">The sequence shown here is derived from an EMBL/GenBank/DDBJ whole genome shotgun (WGS) entry which is preliminary data.</text>
</comment>
<keyword evidence="1" id="KW-0175">Coiled coil</keyword>
<proteinExistence type="predicted"/>
<feature type="compositionally biased region" description="Polar residues" evidence="2">
    <location>
        <begin position="1"/>
        <end position="21"/>
    </location>
</feature>
<dbReference type="InterPro" id="IPR011992">
    <property type="entry name" value="EF-hand-dom_pair"/>
</dbReference>
<gene>
    <name evidence="4" type="ORF">DCW48_03285</name>
</gene>
<dbReference type="PROSITE" id="PS00018">
    <property type="entry name" value="EF_HAND_1"/>
    <property type="match status" value="1"/>
</dbReference>
<dbReference type="GO" id="GO:0005509">
    <property type="term" value="F:calcium ion binding"/>
    <property type="evidence" value="ECO:0007669"/>
    <property type="project" value="InterPro"/>
</dbReference>
<evidence type="ECO:0000256" key="1">
    <source>
        <dbReference type="SAM" id="Coils"/>
    </source>
</evidence>
<dbReference type="PROSITE" id="PS50222">
    <property type="entry name" value="EF_HAND_2"/>
    <property type="match status" value="1"/>
</dbReference>
<dbReference type="Gene3D" id="1.10.238.10">
    <property type="entry name" value="EF-hand"/>
    <property type="match status" value="1"/>
</dbReference>
<protein>
    <recommendedName>
        <fullName evidence="3">EF-hand domain-containing protein</fullName>
    </recommendedName>
</protein>
<dbReference type="Proteomes" id="UP000264313">
    <property type="component" value="Unassembled WGS sequence"/>
</dbReference>
<organism evidence="4 5">
    <name type="scientific">Methylotenera mobilis</name>
    <dbReference type="NCBI Taxonomy" id="359408"/>
    <lineage>
        <taxon>Bacteria</taxon>
        <taxon>Pseudomonadati</taxon>
        <taxon>Pseudomonadota</taxon>
        <taxon>Betaproteobacteria</taxon>
        <taxon>Nitrosomonadales</taxon>
        <taxon>Methylophilaceae</taxon>
        <taxon>Methylotenera</taxon>
    </lineage>
</organism>
<dbReference type="EMBL" id="DNAA01000077">
    <property type="protein sequence ID" value="HBA08692.1"/>
    <property type="molecule type" value="Genomic_DNA"/>
</dbReference>
<reference evidence="4 5" key="1">
    <citation type="journal article" date="2018" name="Nat. Biotechnol.">
        <title>A standardized bacterial taxonomy based on genome phylogeny substantially revises the tree of life.</title>
        <authorList>
            <person name="Parks D.H."/>
            <person name="Chuvochina M."/>
            <person name="Waite D.W."/>
            <person name="Rinke C."/>
            <person name="Skarshewski A."/>
            <person name="Chaumeil P.A."/>
            <person name="Hugenholtz P."/>
        </authorList>
    </citation>
    <scope>NUCLEOTIDE SEQUENCE [LARGE SCALE GENOMIC DNA]</scope>
    <source>
        <strain evidence="4">UBA9958</strain>
    </source>
</reference>
<name>A0A351R9H1_9PROT</name>
<evidence type="ECO:0000256" key="2">
    <source>
        <dbReference type="SAM" id="MobiDB-lite"/>
    </source>
</evidence>
<dbReference type="InterPro" id="IPR018247">
    <property type="entry name" value="EF_Hand_1_Ca_BS"/>
</dbReference>
<accession>A0A351R9H1</accession>
<feature type="coiled-coil region" evidence="1">
    <location>
        <begin position="145"/>
        <end position="175"/>
    </location>
</feature>
<feature type="compositionally biased region" description="Basic and acidic residues" evidence="2">
    <location>
        <begin position="22"/>
        <end position="42"/>
    </location>
</feature>
<dbReference type="AlphaFoldDB" id="A0A351R9H1"/>
<dbReference type="InterPro" id="IPR002048">
    <property type="entry name" value="EF_hand_dom"/>
</dbReference>
<feature type="domain" description="EF-hand" evidence="3">
    <location>
        <begin position="110"/>
        <end position="145"/>
    </location>
</feature>
<feature type="region of interest" description="Disordered" evidence="2">
    <location>
        <begin position="1"/>
        <end position="46"/>
    </location>
</feature>
<dbReference type="SUPFAM" id="SSF47473">
    <property type="entry name" value="EF-hand"/>
    <property type="match status" value="1"/>
</dbReference>